<sequence>MGTMKQIRRPWMVVVIATAVLLAELSTIVKGFPPRHETVGCVRHSSSLNKCIQNAIQHYVTYMSNGKISDRIYVMSIDPLAFPNATLVRNRNIHTYFQSREMRGFKNSFVTDVKADLNKLEFLLQFHMPALDVHGSYRAELASDRQIAEWAKMFSSIRNSTLRIHLKGMTYESDDRIYVRVNITDFDITIGDHTVGFGWFTMSGNYSDHSQAFDLERGRNILSIVETEFTESFRANFQQLLNDILRLAPFERFFPSQ</sequence>
<accession>A0A1W7R7U4</accession>
<keyword evidence="4" id="KW-1185">Reference proteome</keyword>
<evidence type="ECO:0000256" key="1">
    <source>
        <dbReference type="SAM" id="SignalP"/>
    </source>
</evidence>
<reference evidence="4" key="1">
    <citation type="journal article" date="2015" name="Proc. Natl. Acad. Sci. U.S.A.">
        <title>Genome sequence of the Asian Tiger mosquito, Aedes albopictus, reveals insights into its biology, genetics, and evolution.</title>
        <authorList>
            <person name="Chen X.G."/>
            <person name="Jiang X."/>
            <person name="Gu J."/>
            <person name="Xu M."/>
            <person name="Wu Y."/>
            <person name="Deng Y."/>
            <person name="Zhang C."/>
            <person name="Bonizzoni M."/>
            <person name="Dermauw W."/>
            <person name="Vontas J."/>
            <person name="Armbruster P."/>
            <person name="Huang X."/>
            <person name="Yang Y."/>
            <person name="Zhang H."/>
            <person name="He W."/>
            <person name="Peng H."/>
            <person name="Liu Y."/>
            <person name="Wu K."/>
            <person name="Chen J."/>
            <person name="Lirakis M."/>
            <person name="Topalis P."/>
            <person name="Van Leeuwen T."/>
            <person name="Hall A.B."/>
            <person name="Jiang X."/>
            <person name="Thorpe C."/>
            <person name="Mueller R.L."/>
            <person name="Sun C."/>
            <person name="Waterhouse R.M."/>
            <person name="Yan G."/>
            <person name="Tu Z.J."/>
            <person name="Fang X."/>
            <person name="James A.A."/>
        </authorList>
    </citation>
    <scope>NUCLEOTIDE SEQUENCE [LARGE SCALE GENOMIC DNA]</scope>
    <source>
        <strain evidence="4">Foshan</strain>
    </source>
</reference>
<dbReference type="InterPro" id="IPR010562">
    <property type="entry name" value="Haemolymph_juvenile_hormone-bd"/>
</dbReference>
<dbReference type="InterPro" id="IPR038606">
    <property type="entry name" value="To_sf"/>
</dbReference>
<reference evidence="2" key="2">
    <citation type="submission" date="2016-03" db="EMBL/GenBank/DDBJ databases">
        <title>RNAseq analyses of the sensorial organs of adult female Aedes albopictus.</title>
        <authorList>
            <person name="Fabrizio L."/>
            <person name="Ribeiro J.M."/>
            <person name="Arca B."/>
        </authorList>
    </citation>
    <scope>NUCLEOTIDE SEQUENCE</scope>
</reference>
<dbReference type="VEuPathDB" id="VectorBase:AALFPA_063364"/>
<proteinExistence type="predicted"/>
<reference evidence="3" key="3">
    <citation type="submission" date="2025-05" db="UniProtKB">
        <authorList>
            <consortium name="EnsemblMetazoa"/>
        </authorList>
    </citation>
    <scope>IDENTIFICATION</scope>
    <source>
        <strain evidence="3">Foshan</strain>
    </source>
</reference>
<dbReference type="Gene3D" id="3.15.10.30">
    <property type="entry name" value="Haemolymph juvenile hormone binding protein"/>
    <property type="match status" value="1"/>
</dbReference>
<dbReference type="SMART" id="SM00700">
    <property type="entry name" value="JHBP"/>
    <property type="match status" value="1"/>
</dbReference>
<organism evidence="2">
    <name type="scientific">Aedes albopictus</name>
    <name type="common">Asian tiger mosquito</name>
    <name type="synonym">Stegomyia albopicta</name>
    <dbReference type="NCBI Taxonomy" id="7160"/>
    <lineage>
        <taxon>Eukaryota</taxon>
        <taxon>Metazoa</taxon>
        <taxon>Ecdysozoa</taxon>
        <taxon>Arthropoda</taxon>
        <taxon>Hexapoda</taxon>
        <taxon>Insecta</taxon>
        <taxon>Pterygota</taxon>
        <taxon>Neoptera</taxon>
        <taxon>Endopterygota</taxon>
        <taxon>Diptera</taxon>
        <taxon>Nematocera</taxon>
        <taxon>Culicoidea</taxon>
        <taxon>Culicidae</taxon>
        <taxon>Culicinae</taxon>
        <taxon>Aedini</taxon>
        <taxon>Aedes</taxon>
        <taxon>Stegomyia</taxon>
    </lineage>
</organism>
<protein>
    <submittedName>
        <fullName evidence="2 3">Putative hemolymph juvenile hormone binding protein</fullName>
    </submittedName>
</protein>
<dbReference type="PANTHER" id="PTHR11008:SF39">
    <property type="entry name" value="CIRCADIAN CLOCK-CONTROLLED PROTEIN-LIKE PROTEIN"/>
    <property type="match status" value="1"/>
</dbReference>
<dbReference type="VEuPathDB" id="VectorBase:AALC636_037764"/>
<dbReference type="VEuPathDB" id="VectorBase:AALF005971"/>
<evidence type="ECO:0000313" key="4">
    <source>
        <dbReference type="Proteomes" id="UP000069940"/>
    </source>
</evidence>
<dbReference type="EnsemblMetazoa" id="AALFPA23_023465.R34917">
    <property type="protein sequence ID" value="AALFPA23_023465.P34917"/>
    <property type="gene ID" value="AALFPA23_023465"/>
</dbReference>
<dbReference type="AlphaFoldDB" id="A0A1W7R7U4"/>
<dbReference type="Pfam" id="PF06585">
    <property type="entry name" value="JHBP"/>
    <property type="match status" value="1"/>
</dbReference>
<dbReference type="Proteomes" id="UP000069940">
    <property type="component" value="Unassembled WGS sequence"/>
</dbReference>
<evidence type="ECO:0000313" key="2">
    <source>
        <dbReference type="EMBL" id="JAV47185.1"/>
    </source>
</evidence>
<dbReference type="EMBL" id="GEHC01000460">
    <property type="protein sequence ID" value="JAV47185.1"/>
    <property type="molecule type" value="Transcribed_RNA"/>
</dbReference>
<dbReference type="RefSeq" id="XP_019561186.3">
    <property type="nucleotide sequence ID" value="XM_019705641.4"/>
</dbReference>
<feature type="chain" id="PRO_5012935962" evidence="1">
    <location>
        <begin position="32"/>
        <end position="257"/>
    </location>
</feature>
<dbReference type="GO" id="GO:0005615">
    <property type="term" value="C:extracellular space"/>
    <property type="evidence" value="ECO:0007669"/>
    <property type="project" value="TreeGrafter"/>
</dbReference>
<dbReference type="KEGG" id="aalb:109429640"/>
<name>A0A1W7R7U4_AEDAL</name>
<dbReference type="GeneID" id="109429640"/>
<dbReference type="PANTHER" id="PTHR11008">
    <property type="entry name" value="PROTEIN TAKEOUT-LIKE PROTEIN"/>
    <property type="match status" value="1"/>
</dbReference>
<feature type="signal peptide" evidence="1">
    <location>
        <begin position="1"/>
        <end position="31"/>
    </location>
</feature>
<keyword evidence="1" id="KW-0732">Signal</keyword>
<evidence type="ECO:0000313" key="3">
    <source>
        <dbReference type="EnsemblMetazoa" id="AALFPA23_023465.P34917"/>
    </source>
</evidence>